<dbReference type="PANTHER" id="PTHR38165:SF1">
    <property type="entry name" value="GLUCANASE B"/>
    <property type="match status" value="1"/>
</dbReference>
<dbReference type="Gene3D" id="3.30.920.50">
    <property type="entry name" value="Beta-1,3-glucanase, C-terminal domain"/>
    <property type="match status" value="1"/>
</dbReference>
<dbReference type="PROSITE" id="PS52006">
    <property type="entry name" value="GH64"/>
    <property type="match status" value="1"/>
</dbReference>
<dbReference type="Pfam" id="PF16483">
    <property type="entry name" value="Glyco_hydro_64"/>
    <property type="match status" value="1"/>
</dbReference>
<dbReference type="InterPro" id="IPR032477">
    <property type="entry name" value="Glyco_hydro_64"/>
</dbReference>
<organism evidence="2 3">
    <name type="scientific">Microdochium bolleyi</name>
    <dbReference type="NCBI Taxonomy" id="196109"/>
    <lineage>
        <taxon>Eukaryota</taxon>
        <taxon>Fungi</taxon>
        <taxon>Dikarya</taxon>
        <taxon>Ascomycota</taxon>
        <taxon>Pezizomycotina</taxon>
        <taxon>Sordariomycetes</taxon>
        <taxon>Xylariomycetidae</taxon>
        <taxon>Xylariales</taxon>
        <taxon>Microdochiaceae</taxon>
        <taxon>Microdochium</taxon>
    </lineage>
</organism>
<sequence length="419" mass="45398">MAGPLVTAATAGIVVDPGTVEEMMITELNTINGSLVENPITTMGNTMTVRIHHNFNSGNQLYAYITGRDRNNVPMVLQNNNQYFYPKPVSGPVPQKITADIGRKLSSKGGFTDVTIPDTLNSGRIYVSEGELTFSAVLSDLGYMSLVEPAFVDPNDVNANKFWGFVEFTLNDSGVFANISFVDFVGMVFSMKLTLGSGATQEVIGLQSSAIQNICQGLKDQAAKDGKPWSKHCMYRTDGTALRVLAPNIYSVMNRDFDSYYSSYVDTVWDKYSREDLIIATQGSWGNVACRVSGGLLRCNGDSMGFPKPTTRDIWGCNSGPFANTGSGLHLAVVARLCAAFTRSELLLSGGNLTPSLGNSKYYTVEPTSHYSRLVHKYEVDNKGYAFSYDDVDVHGQNAAGVVAGPAPRLLEVWAGGRS</sequence>
<proteinExistence type="predicted"/>
<dbReference type="InParanoid" id="A0A136IR70"/>
<dbReference type="Gene3D" id="2.60.110.10">
    <property type="entry name" value="Thaumatin"/>
    <property type="match status" value="1"/>
</dbReference>
<accession>A0A136IR70</accession>
<dbReference type="Proteomes" id="UP000070501">
    <property type="component" value="Unassembled WGS sequence"/>
</dbReference>
<evidence type="ECO:0000313" key="3">
    <source>
        <dbReference type="Proteomes" id="UP000070501"/>
    </source>
</evidence>
<feature type="domain" description="GH64" evidence="1">
    <location>
        <begin position="44"/>
        <end position="413"/>
    </location>
</feature>
<keyword evidence="3" id="KW-1185">Reference proteome</keyword>
<gene>
    <name evidence="2" type="ORF">Micbo1qcDRAFT_124500</name>
</gene>
<evidence type="ECO:0000313" key="2">
    <source>
        <dbReference type="EMBL" id="KXJ87423.1"/>
    </source>
</evidence>
<reference evidence="3" key="1">
    <citation type="submission" date="2016-02" db="EMBL/GenBank/DDBJ databases">
        <title>Draft genome sequence of Microdochium bolleyi, a fungal endophyte of beachgrass.</title>
        <authorList>
            <consortium name="DOE Joint Genome Institute"/>
            <person name="David A.S."/>
            <person name="May G."/>
            <person name="Haridas S."/>
            <person name="Lim J."/>
            <person name="Wang M."/>
            <person name="Labutti K."/>
            <person name="Lipzen A."/>
            <person name="Barry K."/>
            <person name="Grigoriev I.V."/>
        </authorList>
    </citation>
    <scope>NUCLEOTIDE SEQUENCE [LARGE SCALE GENOMIC DNA]</scope>
    <source>
        <strain evidence="3">J235TASD1</strain>
    </source>
</reference>
<protein>
    <submittedName>
        <fullName evidence="2">Putative glucan endo-1,3-beta-glucosidase</fullName>
    </submittedName>
</protein>
<name>A0A136IR70_9PEZI</name>
<dbReference type="InterPro" id="IPR042517">
    <property type="entry name" value="Glyco_hydro_64_N_2"/>
</dbReference>
<evidence type="ECO:0000259" key="1">
    <source>
        <dbReference type="PROSITE" id="PS52006"/>
    </source>
</evidence>
<dbReference type="EMBL" id="KQ964262">
    <property type="protein sequence ID" value="KXJ87423.1"/>
    <property type="molecule type" value="Genomic_DNA"/>
</dbReference>
<dbReference type="PANTHER" id="PTHR38165">
    <property type="match status" value="1"/>
</dbReference>
<dbReference type="OrthoDB" id="10058186at2759"/>
<dbReference type="InterPro" id="IPR037176">
    <property type="entry name" value="Osmotin/thaumatin-like_sf"/>
</dbReference>
<dbReference type="InterPro" id="IPR037398">
    <property type="entry name" value="Glyco_hydro_64_fam"/>
</dbReference>
<dbReference type="AlphaFoldDB" id="A0A136IR70"/>